<reference evidence="1" key="1">
    <citation type="submission" date="2024-01" db="EMBL/GenBank/DDBJ databases">
        <authorList>
            <person name="Webb A."/>
        </authorList>
    </citation>
    <scope>NUCLEOTIDE SEQUENCE</scope>
    <source>
        <strain evidence="1">Pm1</strain>
    </source>
</reference>
<organism evidence="1 2">
    <name type="scientific">Peronospora matthiolae</name>
    <dbReference type="NCBI Taxonomy" id="2874970"/>
    <lineage>
        <taxon>Eukaryota</taxon>
        <taxon>Sar</taxon>
        <taxon>Stramenopiles</taxon>
        <taxon>Oomycota</taxon>
        <taxon>Peronosporomycetes</taxon>
        <taxon>Peronosporales</taxon>
        <taxon>Peronosporaceae</taxon>
        <taxon>Peronospora</taxon>
    </lineage>
</organism>
<comment type="caution">
    <text evidence="1">The sequence shown here is derived from an EMBL/GenBank/DDBJ whole genome shotgun (WGS) entry which is preliminary data.</text>
</comment>
<dbReference type="AlphaFoldDB" id="A0AAV1USF9"/>
<proteinExistence type="predicted"/>
<dbReference type="EMBL" id="CAKLBY020000223">
    <property type="protein sequence ID" value="CAK7936193.1"/>
    <property type="molecule type" value="Genomic_DNA"/>
</dbReference>
<sequence length="99" mass="11271">MRRRRDIRRSGCAIYNEDEQTKKSGWTYVGSKARRTWGLSIDQMEKHTTDESTSTLGHRVSAIAYGVATLHHAHVSCGCAGVLVHTREQRFYMPSPYTL</sequence>
<accession>A0AAV1USF9</accession>
<name>A0AAV1USF9_9STRA</name>
<gene>
    <name evidence="1" type="ORF">PM001_LOCUS21343</name>
</gene>
<evidence type="ECO:0000313" key="2">
    <source>
        <dbReference type="Proteomes" id="UP001162060"/>
    </source>
</evidence>
<evidence type="ECO:0000313" key="1">
    <source>
        <dbReference type="EMBL" id="CAK7936193.1"/>
    </source>
</evidence>
<protein>
    <submittedName>
        <fullName evidence="1">Uncharacterized protein</fullName>
    </submittedName>
</protein>
<dbReference type="Proteomes" id="UP001162060">
    <property type="component" value="Unassembled WGS sequence"/>
</dbReference>